<dbReference type="Proteomes" id="UP000615455">
    <property type="component" value="Unassembled WGS sequence"/>
</dbReference>
<comment type="caution">
    <text evidence="1">The sequence shown here is derived from an EMBL/GenBank/DDBJ whole genome shotgun (WGS) entry which is preliminary data.</text>
</comment>
<dbReference type="EMBL" id="BMHE01000017">
    <property type="protein sequence ID" value="GFZ86171.1"/>
    <property type="molecule type" value="Genomic_DNA"/>
</dbReference>
<name>A0ABQ1EU98_9BACL</name>
<evidence type="ECO:0000313" key="1">
    <source>
        <dbReference type="EMBL" id="GFZ86171.1"/>
    </source>
</evidence>
<evidence type="ECO:0000313" key="2">
    <source>
        <dbReference type="Proteomes" id="UP000615455"/>
    </source>
</evidence>
<reference evidence="2" key="1">
    <citation type="journal article" date="2019" name="Int. J. Syst. Evol. Microbiol.">
        <title>The Global Catalogue of Microorganisms (GCM) 10K type strain sequencing project: providing services to taxonomists for standard genome sequencing and annotation.</title>
        <authorList>
            <consortium name="The Broad Institute Genomics Platform"/>
            <consortium name="The Broad Institute Genome Sequencing Center for Infectious Disease"/>
            <person name="Wu L."/>
            <person name="Ma J."/>
        </authorList>
    </citation>
    <scope>NUCLEOTIDE SEQUENCE [LARGE SCALE GENOMIC DNA]</scope>
    <source>
        <strain evidence="2">CGMCC 1.15043</strain>
    </source>
</reference>
<protein>
    <submittedName>
        <fullName evidence="1">Uncharacterized protein</fullName>
    </submittedName>
</protein>
<accession>A0ABQ1EU98</accession>
<proteinExistence type="predicted"/>
<sequence length="60" mass="6968">MDGYRKFAVHGWIPPVECDVMSLTVIVTVTDYTVNGWALFGRNNREHLENFDIKREKQVA</sequence>
<organism evidence="1 2">
    <name type="scientific">Paenibacillus marchantiophytorum</name>
    <dbReference type="NCBI Taxonomy" id="1619310"/>
    <lineage>
        <taxon>Bacteria</taxon>
        <taxon>Bacillati</taxon>
        <taxon>Bacillota</taxon>
        <taxon>Bacilli</taxon>
        <taxon>Bacillales</taxon>
        <taxon>Paenibacillaceae</taxon>
        <taxon>Paenibacillus</taxon>
    </lineage>
</organism>
<keyword evidence="2" id="KW-1185">Reference proteome</keyword>
<gene>
    <name evidence="1" type="ORF">GCM10008018_35350</name>
</gene>